<dbReference type="GO" id="GO:0016787">
    <property type="term" value="F:hydrolase activity"/>
    <property type="evidence" value="ECO:0007669"/>
    <property type="project" value="UniProtKB-KW"/>
</dbReference>
<accession>A0ABU1LGK3</accession>
<evidence type="ECO:0000259" key="1">
    <source>
        <dbReference type="Pfam" id="PF01551"/>
    </source>
</evidence>
<dbReference type="SUPFAM" id="SSF51261">
    <property type="entry name" value="Duplicated hybrid motif"/>
    <property type="match status" value="1"/>
</dbReference>
<feature type="domain" description="M23ase beta-sheet core" evidence="1">
    <location>
        <begin position="68"/>
        <end position="162"/>
    </location>
</feature>
<dbReference type="Proteomes" id="UP001184853">
    <property type="component" value="Unassembled WGS sequence"/>
</dbReference>
<reference evidence="2 3" key="1">
    <citation type="submission" date="2023-07" db="EMBL/GenBank/DDBJ databases">
        <title>Sorghum-associated microbial communities from plants grown in Nebraska, USA.</title>
        <authorList>
            <person name="Schachtman D."/>
        </authorList>
    </citation>
    <scope>NUCLEOTIDE SEQUENCE [LARGE SCALE GENOMIC DNA]</scope>
    <source>
        <strain evidence="2 3">DS1709</strain>
    </source>
</reference>
<dbReference type="PANTHER" id="PTHR21666">
    <property type="entry name" value="PEPTIDASE-RELATED"/>
    <property type="match status" value="1"/>
</dbReference>
<dbReference type="EMBL" id="JAVDQS010000007">
    <property type="protein sequence ID" value="MDR6405856.1"/>
    <property type="molecule type" value="Genomic_DNA"/>
</dbReference>
<dbReference type="RefSeq" id="WP_115979757.1">
    <property type="nucleotide sequence ID" value="NZ_JAVDQS010000007.1"/>
</dbReference>
<dbReference type="PANTHER" id="PTHR21666:SF270">
    <property type="entry name" value="MUREIN HYDROLASE ACTIVATOR ENVC"/>
    <property type="match status" value="1"/>
</dbReference>
<protein>
    <submittedName>
        <fullName evidence="2">Murein DD-endopeptidase MepM/ murein hydrolase activator NlpD</fullName>
    </submittedName>
</protein>
<sequence>MNYINLLLFLVSSMSLYSQNFKNKEATIDLSEKKHYSDYIFDLPYKKGKSYRVIQGYNGDFSHQDKFALDFEMPVGTEVLAVREGLVINIVQQNNIGCASKDCAKYANYISILHSDETIADYYHLSYQGAKVKVGDKIKKGDVIGLSGNTGWSSIPHLHFVCYSPSKIGAKKEISIKTIFKTGNGKRIEYLIEGKRYLKDY</sequence>
<proteinExistence type="predicted"/>
<keyword evidence="3" id="KW-1185">Reference proteome</keyword>
<name>A0ABU1LGK3_9FLAO</name>
<evidence type="ECO:0000313" key="3">
    <source>
        <dbReference type="Proteomes" id="UP001184853"/>
    </source>
</evidence>
<dbReference type="Pfam" id="PF01551">
    <property type="entry name" value="Peptidase_M23"/>
    <property type="match status" value="1"/>
</dbReference>
<evidence type="ECO:0000313" key="2">
    <source>
        <dbReference type="EMBL" id="MDR6405856.1"/>
    </source>
</evidence>
<dbReference type="CDD" id="cd12797">
    <property type="entry name" value="M23_peptidase"/>
    <property type="match status" value="1"/>
</dbReference>
<keyword evidence="2" id="KW-0378">Hydrolase</keyword>
<gene>
    <name evidence="2" type="ORF">J2781_002790</name>
</gene>
<comment type="caution">
    <text evidence="2">The sequence shown here is derived from an EMBL/GenBank/DDBJ whole genome shotgun (WGS) entry which is preliminary data.</text>
</comment>
<dbReference type="InterPro" id="IPR050570">
    <property type="entry name" value="Cell_wall_metabolism_enzyme"/>
</dbReference>
<dbReference type="Gene3D" id="2.70.70.10">
    <property type="entry name" value="Glucose Permease (Domain IIA)"/>
    <property type="match status" value="1"/>
</dbReference>
<dbReference type="InterPro" id="IPR011055">
    <property type="entry name" value="Dup_hybrid_motif"/>
</dbReference>
<dbReference type="InterPro" id="IPR016047">
    <property type="entry name" value="M23ase_b-sheet_dom"/>
</dbReference>
<organism evidence="2 3">
    <name type="scientific">Chryseobacterium geocarposphaerae</name>
    <dbReference type="NCBI Taxonomy" id="1416776"/>
    <lineage>
        <taxon>Bacteria</taxon>
        <taxon>Pseudomonadati</taxon>
        <taxon>Bacteroidota</taxon>
        <taxon>Flavobacteriia</taxon>
        <taxon>Flavobacteriales</taxon>
        <taxon>Weeksellaceae</taxon>
        <taxon>Chryseobacterium group</taxon>
        <taxon>Chryseobacterium</taxon>
    </lineage>
</organism>